<dbReference type="SUPFAM" id="SSF52540">
    <property type="entry name" value="P-loop containing nucleoside triphosphate hydrolases"/>
    <property type="match status" value="1"/>
</dbReference>
<protein>
    <recommendedName>
        <fullName evidence="3">ATP-binding protein</fullName>
    </recommendedName>
</protein>
<dbReference type="Proteomes" id="UP000285262">
    <property type="component" value="Unassembled WGS sequence"/>
</dbReference>
<evidence type="ECO:0000313" key="2">
    <source>
        <dbReference type="Proteomes" id="UP000285262"/>
    </source>
</evidence>
<dbReference type="RefSeq" id="WP_151263664.1">
    <property type="nucleotide sequence ID" value="NZ_JAASHG010000001.1"/>
</dbReference>
<evidence type="ECO:0008006" key="3">
    <source>
        <dbReference type="Google" id="ProtNLM"/>
    </source>
</evidence>
<evidence type="ECO:0000313" key="1">
    <source>
        <dbReference type="EMBL" id="RHK23742.1"/>
    </source>
</evidence>
<dbReference type="EMBL" id="QRNG01000026">
    <property type="protein sequence ID" value="RHK23742.1"/>
    <property type="molecule type" value="Genomic_DNA"/>
</dbReference>
<dbReference type="AlphaFoldDB" id="A0A415FLI2"/>
<reference evidence="1 2" key="1">
    <citation type="submission" date="2018-08" db="EMBL/GenBank/DDBJ databases">
        <title>A genome reference for cultivated species of the human gut microbiota.</title>
        <authorList>
            <person name="Zou Y."/>
            <person name="Xue W."/>
            <person name="Luo G."/>
        </authorList>
    </citation>
    <scope>NUCLEOTIDE SEQUENCE [LARGE SCALE GENOMIC DNA]</scope>
    <source>
        <strain evidence="1 2">AF45-19</strain>
    </source>
</reference>
<comment type="caution">
    <text evidence="1">The sequence shown here is derived from an EMBL/GenBank/DDBJ whole genome shotgun (WGS) entry which is preliminary data.</text>
</comment>
<dbReference type="InterPro" id="IPR027417">
    <property type="entry name" value="P-loop_NTPase"/>
</dbReference>
<organism evidence="1 2">
    <name type="scientific">Bifidobacterium adolescentis</name>
    <dbReference type="NCBI Taxonomy" id="1680"/>
    <lineage>
        <taxon>Bacteria</taxon>
        <taxon>Bacillati</taxon>
        <taxon>Actinomycetota</taxon>
        <taxon>Actinomycetes</taxon>
        <taxon>Bifidobacteriales</taxon>
        <taxon>Bifidobacteriaceae</taxon>
        <taxon>Bifidobacterium</taxon>
    </lineage>
</organism>
<sequence length="518" mass="57922">MKDNAMPPENDIELLARLEKDYDLGYDAQTEDRYYAVDKKSRIAKPLEPSTNSELYRELQLASRLDRDTLPTQRNLIAALQHAMQIASKNPLILSQRACRIGDDVWYDLKDDDGNALRISADRTNLSVERTPDSVCWLRGSTMKKIEMPDPLPIIDPKSQFRRFADLIRQDDNTAAQLIAVAVHCLIHPAGPSSQPPLVLLEGPQGSGKSTTSLLLHDLTDPETNRVEISAACLTVETLQMLASMHMQIVLGNASKMDKKVFDTLCVMVTGGVSTTRKLYSQTEMASWRLHCQAILTGISIGRLPEDIVSRMIHIDLMPSARSMTEAKLWRIWDESSPALRMMLWRTCQRVLRMEHDDEIPSDNLGARLRDYEMTLRAVDMIFNTNGESTWLSTLDMEQHEQGSDDPVYMAIVHRWDKLKDKTFTGEELYAELRPTFTLLASGNAGTQRVVPGSARSLSASMARVLPVLASAGIDVTLIPGGGHKGRKWQFRLAAGVLELPPDQLVGPDQRAFDGMDV</sequence>
<accession>A0A415FLI2</accession>
<proteinExistence type="predicted"/>
<name>A0A415FLI2_BIFAD</name>
<gene>
    <name evidence="1" type="ORF">DW072_09450</name>
</gene>